<evidence type="ECO:0000256" key="12">
    <source>
        <dbReference type="ARBA" id="ARBA00023136"/>
    </source>
</evidence>
<dbReference type="Gene3D" id="3.80.10.10">
    <property type="entry name" value="Ribonuclease Inhibitor"/>
    <property type="match status" value="1"/>
</dbReference>
<proteinExistence type="inferred from homology"/>
<keyword evidence="6" id="KW-0812">Transmembrane</keyword>
<protein>
    <submittedName>
        <fullName evidence="16">Leucine-rich repeat protein kinase family protein</fullName>
    </submittedName>
</protein>
<gene>
    <name evidence="16" type="ORF">Acr_11g0014210</name>
</gene>
<comment type="similarity">
    <text evidence="2">In the N-terminal section; belongs to the leguminous lectin family.</text>
</comment>
<keyword evidence="13" id="KW-0675">Receptor</keyword>
<sequence>MAARIAGVRGGGRFAICGGRGEVQFCNLQRERERASAEKDLVMAGAAGLGDGGGKRLYASNGDVNGSLRFYATWFFVSHNSGSWADSTGQIGSLRSFPQGTRNCYTLRPEQGKNNSYLIRAWFLYGNYDGQNSFPKFDLYIGVNLWEKIGIWNNASYKTEIMYVPSTDYIHVCLLNTGAGTPFISALELKQLNGTVYKSQSGCMAPYVRNYVGSYRGGDQAIADDLGRVWSYYNMSNTESISTYFPINSQSSNDYELPLQIMKYGAKPLNDSDPLKYYLDQGGSTTSFYLYLHFCDVEEHKGNDIREFDILLNGQPWLESIVPRYQLTTTVTNEIPIWGGGFGELWLSIVKTNRSTLPPILNALEIYVEKELPQSPTDPEDVDAMVNISLTYAVKRNWQGDPCVPMTFSWSGVNCSYNGNNSPQVKSLNLSSSDLTGEIAPALSALKSVRYLNLAGNKLTGSIPKALTEKSSLLLTLTCMDFIFALGLALKPNGAGRTLKSKNRRFLYSEVCEYYKQLRKRSEQFWTEAELLTTIHHRNLASLIGYCDEALNTALIYEYMANGNLQECLLALEYLHNGCKPPIIHRDIKTANILLDDKLQAKVADFGLSRIFPIEDGDNGTHVTTVVMGTFGYLDPEYYITRRLTKKSDVYSFGVVLLELITGQPAIIKSEDNTHIVQWVMPKLERGEISNIADPRLEGEFDSNSMWKALEAAMACVPSNSLQRPTMSEVVVELNECLEMVIASGRDLEMTEISKTTSSNGIDFLSNTLDVDSSMSLPQAR</sequence>
<dbReference type="Pfam" id="PF00069">
    <property type="entry name" value="Pkinase"/>
    <property type="match status" value="1"/>
</dbReference>
<dbReference type="Pfam" id="PF12819">
    <property type="entry name" value="Malectin_like"/>
    <property type="match status" value="1"/>
</dbReference>
<evidence type="ECO:0000256" key="7">
    <source>
        <dbReference type="ARBA" id="ARBA00022729"/>
    </source>
</evidence>
<dbReference type="InterPro" id="IPR011009">
    <property type="entry name" value="Kinase-like_dom_sf"/>
</dbReference>
<keyword evidence="5" id="KW-0433">Leucine-rich repeat</keyword>
<evidence type="ECO:0000313" key="17">
    <source>
        <dbReference type="Proteomes" id="UP000585474"/>
    </source>
</evidence>
<comment type="caution">
    <text evidence="16">The sequence shown here is derived from an EMBL/GenBank/DDBJ whole genome shotgun (WGS) entry which is preliminary data.</text>
</comment>
<comment type="subcellular location">
    <subcellularLocation>
        <location evidence="1">Cell membrane</location>
        <topology evidence="1">Single-pass type I membrane protein</topology>
    </subcellularLocation>
</comment>
<keyword evidence="12" id="KW-0472">Membrane</keyword>
<accession>A0A7J0FEL7</accession>
<evidence type="ECO:0000256" key="9">
    <source>
        <dbReference type="ARBA" id="ARBA00022741"/>
    </source>
</evidence>
<dbReference type="PROSITE" id="PS50011">
    <property type="entry name" value="PROTEIN_KINASE_DOM"/>
    <property type="match status" value="1"/>
</dbReference>
<dbReference type="InterPro" id="IPR000719">
    <property type="entry name" value="Prot_kinase_dom"/>
</dbReference>
<dbReference type="PROSITE" id="PS00108">
    <property type="entry name" value="PROTEIN_KINASE_ST"/>
    <property type="match status" value="1"/>
</dbReference>
<keyword evidence="14" id="KW-0325">Glycoprotein</keyword>
<dbReference type="Gene3D" id="3.30.200.20">
    <property type="entry name" value="Phosphorylase Kinase, domain 1"/>
    <property type="match status" value="1"/>
</dbReference>
<name>A0A7J0FEL7_9ERIC</name>
<keyword evidence="7" id="KW-0732">Signal</keyword>
<dbReference type="FunFam" id="3.80.10.10:FF:000129">
    <property type="entry name" value="Leucine-rich repeat receptor-like kinase"/>
    <property type="match status" value="1"/>
</dbReference>
<dbReference type="GO" id="GO:0004672">
    <property type="term" value="F:protein kinase activity"/>
    <property type="evidence" value="ECO:0007669"/>
    <property type="project" value="InterPro"/>
</dbReference>
<dbReference type="OrthoDB" id="2017114at2759"/>
<dbReference type="SMART" id="SM00220">
    <property type="entry name" value="S_TKc"/>
    <property type="match status" value="1"/>
</dbReference>
<dbReference type="GO" id="GO:0005886">
    <property type="term" value="C:plasma membrane"/>
    <property type="evidence" value="ECO:0007669"/>
    <property type="project" value="UniProtKB-SubCell"/>
</dbReference>
<dbReference type="Proteomes" id="UP000585474">
    <property type="component" value="Unassembled WGS sequence"/>
</dbReference>
<dbReference type="SUPFAM" id="SSF52058">
    <property type="entry name" value="L domain-like"/>
    <property type="match status" value="1"/>
</dbReference>
<dbReference type="PANTHER" id="PTHR45631">
    <property type="entry name" value="OS07G0107800 PROTEIN-RELATED"/>
    <property type="match status" value="1"/>
</dbReference>
<keyword evidence="16" id="KW-0808">Transferase</keyword>
<evidence type="ECO:0000256" key="2">
    <source>
        <dbReference type="ARBA" id="ARBA00008536"/>
    </source>
</evidence>
<keyword evidence="11" id="KW-1133">Transmembrane helix</keyword>
<evidence type="ECO:0000256" key="8">
    <source>
        <dbReference type="ARBA" id="ARBA00022737"/>
    </source>
</evidence>
<dbReference type="InterPro" id="IPR008271">
    <property type="entry name" value="Ser/Thr_kinase_AS"/>
</dbReference>
<keyword evidence="16" id="KW-0418">Kinase</keyword>
<evidence type="ECO:0000256" key="11">
    <source>
        <dbReference type="ARBA" id="ARBA00022989"/>
    </source>
</evidence>
<evidence type="ECO:0000313" key="16">
    <source>
        <dbReference type="EMBL" id="GFY97115.1"/>
    </source>
</evidence>
<dbReference type="InterPro" id="IPR001611">
    <property type="entry name" value="Leu-rich_rpt"/>
</dbReference>
<keyword evidence="4" id="KW-1003">Cell membrane</keyword>
<dbReference type="InterPro" id="IPR032675">
    <property type="entry name" value="LRR_dom_sf"/>
</dbReference>
<comment type="similarity">
    <text evidence="3">In the C-terminal section; belongs to the protein kinase superfamily. Ser/Thr protein kinase family.</text>
</comment>
<dbReference type="InterPro" id="IPR024788">
    <property type="entry name" value="Malectin-like_Carb-bd_dom"/>
</dbReference>
<dbReference type="Gene3D" id="1.10.510.10">
    <property type="entry name" value="Transferase(Phosphotransferase) domain 1"/>
    <property type="match status" value="1"/>
</dbReference>
<keyword evidence="9" id="KW-0547">Nucleotide-binding</keyword>
<dbReference type="AlphaFoldDB" id="A0A7J0FEL7"/>
<evidence type="ECO:0000256" key="3">
    <source>
        <dbReference type="ARBA" id="ARBA00010217"/>
    </source>
</evidence>
<dbReference type="EMBL" id="BJWL01000011">
    <property type="protein sequence ID" value="GFY97115.1"/>
    <property type="molecule type" value="Genomic_DNA"/>
</dbReference>
<reference evidence="16 17" key="1">
    <citation type="submission" date="2019-07" db="EMBL/GenBank/DDBJ databases">
        <title>De Novo Assembly of kiwifruit Actinidia rufa.</title>
        <authorList>
            <person name="Sugita-Konishi S."/>
            <person name="Sato K."/>
            <person name="Mori E."/>
            <person name="Abe Y."/>
            <person name="Kisaki G."/>
            <person name="Hamano K."/>
            <person name="Suezawa K."/>
            <person name="Otani M."/>
            <person name="Fukuda T."/>
            <person name="Manabe T."/>
            <person name="Gomi K."/>
            <person name="Tabuchi M."/>
            <person name="Akimitsu K."/>
            <person name="Kataoka I."/>
        </authorList>
    </citation>
    <scope>NUCLEOTIDE SEQUENCE [LARGE SCALE GENOMIC DNA]</scope>
    <source>
        <strain evidence="17">cv. Fuchu</strain>
    </source>
</reference>
<keyword evidence="10" id="KW-0067">ATP-binding</keyword>
<keyword evidence="17" id="KW-1185">Reference proteome</keyword>
<keyword evidence="8" id="KW-0677">Repeat</keyword>
<organism evidence="16 17">
    <name type="scientific">Actinidia rufa</name>
    <dbReference type="NCBI Taxonomy" id="165716"/>
    <lineage>
        <taxon>Eukaryota</taxon>
        <taxon>Viridiplantae</taxon>
        <taxon>Streptophyta</taxon>
        <taxon>Embryophyta</taxon>
        <taxon>Tracheophyta</taxon>
        <taxon>Spermatophyta</taxon>
        <taxon>Magnoliopsida</taxon>
        <taxon>eudicotyledons</taxon>
        <taxon>Gunneridae</taxon>
        <taxon>Pentapetalae</taxon>
        <taxon>asterids</taxon>
        <taxon>Ericales</taxon>
        <taxon>Actinidiaceae</taxon>
        <taxon>Actinidia</taxon>
    </lineage>
</organism>
<dbReference type="GO" id="GO:0005524">
    <property type="term" value="F:ATP binding"/>
    <property type="evidence" value="ECO:0007669"/>
    <property type="project" value="UniProtKB-KW"/>
</dbReference>
<evidence type="ECO:0000256" key="14">
    <source>
        <dbReference type="ARBA" id="ARBA00023180"/>
    </source>
</evidence>
<evidence type="ECO:0000256" key="1">
    <source>
        <dbReference type="ARBA" id="ARBA00004251"/>
    </source>
</evidence>
<evidence type="ECO:0000259" key="15">
    <source>
        <dbReference type="PROSITE" id="PS50011"/>
    </source>
</evidence>
<dbReference type="Pfam" id="PF00560">
    <property type="entry name" value="LRR_1"/>
    <property type="match status" value="1"/>
</dbReference>
<evidence type="ECO:0000256" key="5">
    <source>
        <dbReference type="ARBA" id="ARBA00022614"/>
    </source>
</evidence>
<dbReference type="PANTHER" id="PTHR45631:SF202">
    <property type="entry name" value="SENESCENCE-INDUCED RECEPTOR-LIKE SERINE_THREONINE-PROTEIN KINASE"/>
    <property type="match status" value="1"/>
</dbReference>
<dbReference type="SUPFAM" id="SSF56112">
    <property type="entry name" value="Protein kinase-like (PK-like)"/>
    <property type="match status" value="1"/>
</dbReference>
<dbReference type="FunFam" id="1.10.510.10:FF:000240">
    <property type="entry name" value="Lectin-domain containing receptor kinase A4.3"/>
    <property type="match status" value="1"/>
</dbReference>
<feature type="domain" description="Protein kinase" evidence="15">
    <location>
        <begin position="484"/>
        <end position="738"/>
    </location>
</feature>
<dbReference type="GO" id="GO:0002229">
    <property type="term" value="P:defense response to oomycetes"/>
    <property type="evidence" value="ECO:0007669"/>
    <property type="project" value="UniProtKB-ARBA"/>
</dbReference>
<evidence type="ECO:0000256" key="10">
    <source>
        <dbReference type="ARBA" id="ARBA00022840"/>
    </source>
</evidence>
<evidence type="ECO:0000256" key="4">
    <source>
        <dbReference type="ARBA" id="ARBA00022475"/>
    </source>
</evidence>
<evidence type="ECO:0000256" key="13">
    <source>
        <dbReference type="ARBA" id="ARBA00023170"/>
    </source>
</evidence>
<evidence type="ECO:0000256" key="6">
    <source>
        <dbReference type="ARBA" id="ARBA00022692"/>
    </source>
</evidence>